<organism evidence="1 2">
    <name type="scientific">Amycolatopsis marina</name>
    <dbReference type="NCBI Taxonomy" id="490629"/>
    <lineage>
        <taxon>Bacteria</taxon>
        <taxon>Bacillati</taxon>
        <taxon>Actinomycetota</taxon>
        <taxon>Actinomycetes</taxon>
        <taxon>Pseudonocardiales</taxon>
        <taxon>Pseudonocardiaceae</taxon>
        <taxon>Amycolatopsis</taxon>
    </lineage>
</organism>
<evidence type="ECO:0000313" key="2">
    <source>
        <dbReference type="Proteomes" id="UP000243799"/>
    </source>
</evidence>
<name>A0A1I0VIS9_9PSEU</name>
<reference evidence="2" key="1">
    <citation type="submission" date="2016-10" db="EMBL/GenBank/DDBJ databases">
        <authorList>
            <person name="Varghese N."/>
            <person name="Submissions S."/>
        </authorList>
    </citation>
    <scope>NUCLEOTIDE SEQUENCE [LARGE SCALE GENOMIC DNA]</scope>
    <source>
        <strain evidence="2">CGMCC 4.3568</strain>
    </source>
</reference>
<protein>
    <recommendedName>
        <fullName evidence="3">Diacylglycerol kinase catalytic domain-containing protein</fullName>
    </recommendedName>
</protein>
<sequence length="241" mass="25895">MMVLSGARLYRQHDENRKVGHVHGLLLVCGENTPDLPEIDGLPVHRLPTRPGKSDVDPLLSAEGAGHLVVLGTDGDLAAVVLRLLRKDKLATTTLGFVPADPASAVAEIWSLPTDPRRALHLALVGDVDPVPLIRDDVGGVLIGRGVIGPVRGVAYCDDDVALRGAARGITVEPDDAGAGLVVQVTKGSLFKRRITFNARAFQLGCLPLVPLADGVPYSRPMKRWTWYRHTEDLRLVRGLA</sequence>
<evidence type="ECO:0000313" key="1">
    <source>
        <dbReference type="EMBL" id="SFA76231.1"/>
    </source>
</evidence>
<dbReference type="AlphaFoldDB" id="A0A1I0VIS9"/>
<dbReference type="EMBL" id="FOKG01000001">
    <property type="protein sequence ID" value="SFA76231.1"/>
    <property type="molecule type" value="Genomic_DNA"/>
</dbReference>
<proteinExistence type="predicted"/>
<dbReference type="InterPro" id="IPR016064">
    <property type="entry name" value="NAD/diacylglycerol_kinase_sf"/>
</dbReference>
<evidence type="ECO:0008006" key="3">
    <source>
        <dbReference type="Google" id="ProtNLM"/>
    </source>
</evidence>
<dbReference type="Proteomes" id="UP000243799">
    <property type="component" value="Unassembled WGS sequence"/>
</dbReference>
<dbReference type="SUPFAM" id="SSF111331">
    <property type="entry name" value="NAD kinase/diacylglycerol kinase-like"/>
    <property type="match status" value="1"/>
</dbReference>
<gene>
    <name evidence="1" type="ORF">SAMN05216266_101280</name>
</gene>
<dbReference type="STRING" id="490629.SAMN05216266_101280"/>
<dbReference type="Gene3D" id="3.40.50.10330">
    <property type="entry name" value="Probable inorganic polyphosphate/atp-NAD kinase, domain 1"/>
    <property type="match status" value="1"/>
</dbReference>
<dbReference type="InterPro" id="IPR017438">
    <property type="entry name" value="ATP-NAD_kinase_N"/>
</dbReference>
<accession>A0A1I0VIS9</accession>
<keyword evidence="2" id="KW-1185">Reference proteome</keyword>